<dbReference type="PROSITE" id="PS50026">
    <property type="entry name" value="EGF_3"/>
    <property type="match status" value="2"/>
</dbReference>
<keyword evidence="5" id="KW-0245">EGF-like domain</keyword>
<feature type="disulfide bond" evidence="5">
    <location>
        <begin position="82"/>
        <end position="99"/>
    </location>
</feature>
<evidence type="ECO:0000256" key="2">
    <source>
        <dbReference type="ARBA" id="ARBA00022692"/>
    </source>
</evidence>
<feature type="region of interest" description="Disordered" evidence="6">
    <location>
        <begin position="229"/>
        <end position="266"/>
    </location>
</feature>
<evidence type="ECO:0000256" key="8">
    <source>
        <dbReference type="SAM" id="SignalP"/>
    </source>
</evidence>
<keyword evidence="2 7" id="KW-0812">Transmembrane</keyword>
<evidence type="ECO:0000256" key="1">
    <source>
        <dbReference type="ARBA" id="ARBA00004167"/>
    </source>
</evidence>
<evidence type="ECO:0000259" key="9">
    <source>
        <dbReference type="PROSITE" id="PS50026"/>
    </source>
</evidence>
<feature type="compositionally biased region" description="Polar residues" evidence="6">
    <location>
        <begin position="253"/>
        <end position="266"/>
    </location>
</feature>
<evidence type="ECO:0000256" key="4">
    <source>
        <dbReference type="ARBA" id="ARBA00023136"/>
    </source>
</evidence>
<dbReference type="GO" id="GO:0016020">
    <property type="term" value="C:membrane"/>
    <property type="evidence" value="ECO:0007669"/>
    <property type="project" value="UniProtKB-SubCell"/>
</dbReference>
<evidence type="ECO:0000313" key="11">
    <source>
        <dbReference type="Proteomes" id="UP000215902"/>
    </source>
</evidence>
<reference evidence="10 11" key="1">
    <citation type="submission" date="2017-06" db="EMBL/GenBank/DDBJ databases">
        <title>A platform for efficient transgenesis in Macrostomum lignano, a flatworm model organism for stem cell research.</title>
        <authorList>
            <person name="Berezikov E."/>
        </authorList>
    </citation>
    <scope>NUCLEOTIDE SEQUENCE [LARGE SCALE GENOMIC DNA]</scope>
    <source>
        <strain evidence="10">DV1</strain>
        <tissue evidence="10">Whole organism</tissue>
    </source>
</reference>
<feature type="transmembrane region" description="Helical" evidence="7">
    <location>
        <begin position="176"/>
        <end position="201"/>
    </location>
</feature>
<dbReference type="SUPFAM" id="SSF57196">
    <property type="entry name" value="EGF/Laminin"/>
    <property type="match status" value="2"/>
</dbReference>
<proteinExistence type="predicted"/>
<dbReference type="InterPro" id="IPR000742">
    <property type="entry name" value="EGF"/>
</dbReference>
<dbReference type="InterPro" id="IPR051694">
    <property type="entry name" value="Immunoregulatory_rcpt-like"/>
</dbReference>
<dbReference type="PROSITE" id="PS01186">
    <property type="entry name" value="EGF_2"/>
    <property type="match status" value="1"/>
</dbReference>
<keyword evidence="3 7" id="KW-1133">Transmembrane helix</keyword>
<feature type="domain" description="EGF-like" evidence="9">
    <location>
        <begin position="73"/>
        <end position="111"/>
    </location>
</feature>
<dbReference type="EMBL" id="NIVC01001981">
    <property type="protein sequence ID" value="PAA62015.1"/>
    <property type="molecule type" value="Genomic_DNA"/>
</dbReference>
<dbReference type="PANTHER" id="PTHR15549">
    <property type="entry name" value="PAIRED IMMUNOGLOBULIN-LIKE TYPE 2 RECEPTOR"/>
    <property type="match status" value="1"/>
</dbReference>
<keyword evidence="4 7" id="KW-0472">Membrane</keyword>
<comment type="caution">
    <text evidence="10">The sequence shown here is derived from an EMBL/GenBank/DDBJ whole genome shotgun (WGS) entry which is preliminary data.</text>
</comment>
<evidence type="ECO:0000256" key="6">
    <source>
        <dbReference type="SAM" id="MobiDB-lite"/>
    </source>
</evidence>
<comment type="subcellular location">
    <subcellularLocation>
        <location evidence="1">Membrane</location>
        <topology evidence="1">Single-pass membrane protein</topology>
    </subcellularLocation>
</comment>
<protein>
    <recommendedName>
        <fullName evidence="9">EGF-like domain-containing protein</fullName>
    </recommendedName>
</protein>
<feature type="chain" id="PRO_5012085808" description="EGF-like domain-containing protein" evidence="8">
    <location>
        <begin position="27"/>
        <end position="266"/>
    </location>
</feature>
<sequence>MLNIGSSVGILTIVLRVCLLICPSDAANCSTVICHNGGTCNNFTESPPCLCPLPYIAPYCESAADYCFTLQPDKNITELPVCLNGGNCTLTYTDPYFNCTCPSGTSGIRCYNETDASSPVTTVSSTTTSSSSTSTILAPETTTITNTNTLTSTISSTTTESSTTRNSLTNPTNVSAAGIAGITVGAIAFIGLLILTIYLVYRRPKRLTKVFPCCNSKICPTAQQQLAESGPDFGRTLKSDGSLDGGLSPGPSQQNDSYQHSNPQFA</sequence>
<dbReference type="Proteomes" id="UP000215902">
    <property type="component" value="Unassembled WGS sequence"/>
</dbReference>
<dbReference type="AlphaFoldDB" id="A0A267EKF5"/>
<keyword evidence="5" id="KW-1015">Disulfide bond</keyword>
<evidence type="ECO:0000256" key="3">
    <source>
        <dbReference type="ARBA" id="ARBA00022989"/>
    </source>
</evidence>
<feature type="disulfide bond" evidence="5">
    <location>
        <begin position="51"/>
        <end position="60"/>
    </location>
</feature>
<accession>A0A267EKF5</accession>
<name>A0A267EKF5_9PLAT</name>
<feature type="disulfide bond" evidence="5">
    <location>
        <begin position="101"/>
        <end position="110"/>
    </location>
</feature>
<keyword evidence="8" id="KW-0732">Signal</keyword>
<keyword evidence="11" id="KW-1185">Reference proteome</keyword>
<evidence type="ECO:0000313" key="10">
    <source>
        <dbReference type="EMBL" id="PAA62015.1"/>
    </source>
</evidence>
<dbReference type="SMART" id="SM00181">
    <property type="entry name" value="EGF"/>
    <property type="match status" value="2"/>
</dbReference>
<gene>
    <name evidence="10" type="ORF">BOX15_Mlig022199g2</name>
</gene>
<feature type="domain" description="EGF-like" evidence="9">
    <location>
        <begin position="25"/>
        <end position="61"/>
    </location>
</feature>
<evidence type="ECO:0000256" key="7">
    <source>
        <dbReference type="SAM" id="Phobius"/>
    </source>
</evidence>
<evidence type="ECO:0000256" key="5">
    <source>
        <dbReference type="PROSITE-ProRule" id="PRU00076"/>
    </source>
</evidence>
<feature type="signal peptide" evidence="8">
    <location>
        <begin position="1"/>
        <end position="26"/>
    </location>
</feature>
<dbReference type="Gene3D" id="2.10.25.10">
    <property type="entry name" value="Laminin"/>
    <property type="match status" value="2"/>
</dbReference>
<dbReference type="GO" id="GO:0071944">
    <property type="term" value="C:cell periphery"/>
    <property type="evidence" value="ECO:0007669"/>
    <property type="project" value="UniProtKB-ARBA"/>
</dbReference>
<comment type="caution">
    <text evidence="5">Lacks conserved residue(s) required for the propagation of feature annotation.</text>
</comment>
<dbReference type="PROSITE" id="PS00022">
    <property type="entry name" value="EGF_1"/>
    <property type="match status" value="1"/>
</dbReference>
<organism evidence="10 11">
    <name type="scientific">Macrostomum lignano</name>
    <dbReference type="NCBI Taxonomy" id="282301"/>
    <lineage>
        <taxon>Eukaryota</taxon>
        <taxon>Metazoa</taxon>
        <taxon>Spiralia</taxon>
        <taxon>Lophotrochozoa</taxon>
        <taxon>Platyhelminthes</taxon>
        <taxon>Rhabditophora</taxon>
        <taxon>Macrostomorpha</taxon>
        <taxon>Macrostomida</taxon>
        <taxon>Macrostomidae</taxon>
        <taxon>Macrostomum</taxon>
    </lineage>
</organism>
<dbReference type="OrthoDB" id="6141172at2759"/>